<name>A0ABN1X9I7_9ACTN</name>
<dbReference type="Proteomes" id="UP001500282">
    <property type="component" value="Unassembled WGS sequence"/>
</dbReference>
<proteinExistence type="predicted"/>
<sequence length="55" mass="6239">MLDDAPEVWIGYERAFFESVHHRVENFIAGILLPHQRKKPDDCGVAGYGQRSKPG</sequence>
<accession>A0ABN1X9I7</accession>
<gene>
    <name evidence="1" type="ORF">GCM10009579_58490</name>
</gene>
<keyword evidence="2" id="KW-1185">Reference proteome</keyword>
<evidence type="ECO:0000313" key="1">
    <source>
        <dbReference type="EMBL" id="GAA1287640.1"/>
    </source>
</evidence>
<evidence type="ECO:0000313" key="2">
    <source>
        <dbReference type="Proteomes" id="UP001500282"/>
    </source>
</evidence>
<evidence type="ECO:0008006" key="3">
    <source>
        <dbReference type="Google" id="ProtNLM"/>
    </source>
</evidence>
<organism evidence="1 2">
    <name type="scientific">Streptomyces javensis</name>
    <dbReference type="NCBI Taxonomy" id="114698"/>
    <lineage>
        <taxon>Bacteria</taxon>
        <taxon>Bacillati</taxon>
        <taxon>Actinomycetota</taxon>
        <taxon>Actinomycetes</taxon>
        <taxon>Kitasatosporales</taxon>
        <taxon>Streptomycetaceae</taxon>
        <taxon>Streptomyces</taxon>
        <taxon>Streptomyces violaceusniger group</taxon>
    </lineage>
</organism>
<comment type="caution">
    <text evidence="1">The sequence shown here is derived from an EMBL/GenBank/DDBJ whole genome shotgun (WGS) entry which is preliminary data.</text>
</comment>
<dbReference type="EMBL" id="BAAAIH010000039">
    <property type="protein sequence ID" value="GAA1287640.1"/>
    <property type="molecule type" value="Genomic_DNA"/>
</dbReference>
<protein>
    <recommendedName>
        <fullName evidence="3">Transposase</fullName>
    </recommendedName>
</protein>
<reference evidence="1 2" key="1">
    <citation type="journal article" date="2019" name="Int. J. Syst. Evol. Microbiol.">
        <title>The Global Catalogue of Microorganisms (GCM) 10K type strain sequencing project: providing services to taxonomists for standard genome sequencing and annotation.</title>
        <authorList>
            <consortium name="The Broad Institute Genomics Platform"/>
            <consortium name="The Broad Institute Genome Sequencing Center for Infectious Disease"/>
            <person name="Wu L."/>
            <person name="Ma J."/>
        </authorList>
    </citation>
    <scope>NUCLEOTIDE SEQUENCE [LARGE SCALE GENOMIC DNA]</scope>
    <source>
        <strain evidence="1 2">JCM 11448</strain>
    </source>
</reference>